<organism evidence="4 5">
    <name type="scientific">Hungatella hathewayi</name>
    <dbReference type="NCBI Taxonomy" id="154046"/>
    <lineage>
        <taxon>Bacteria</taxon>
        <taxon>Bacillati</taxon>
        <taxon>Bacillota</taxon>
        <taxon>Clostridia</taxon>
        <taxon>Lachnospirales</taxon>
        <taxon>Lachnospiraceae</taxon>
        <taxon>Hungatella</taxon>
    </lineage>
</organism>
<keyword evidence="1" id="KW-0092">Biotin</keyword>
<dbReference type="Pfam" id="PF00364">
    <property type="entry name" value="Biotin_lipoyl"/>
    <property type="match status" value="1"/>
</dbReference>
<proteinExistence type="predicted"/>
<evidence type="ECO:0000256" key="1">
    <source>
        <dbReference type="ARBA" id="ARBA00023267"/>
    </source>
</evidence>
<dbReference type="PROSITE" id="PS50968">
    <property type="entry name" value="BIOTINYL_LIPOYL"/>
    <property type="match status" value="1"/>
</dbReference>
<dbReference type="CDD" id="cd06850">
    <property type="entry name" value="biotinyl_domain"/>
    <property type="match status" value="1"/>
</dbReference>
<evidence type="ECO:0000313" key="4">
    <source>
        <dbReference type="EMBL" id="CUN74504.1"/>
    </source>
</evidence>
<feature type="domain" description="Lipoyl-binding" evidence="3">
    <location>
        <begin position="53"/>
        <end position="131"/>
    </location>
</feature>
<evidence type="ECO:0000313" key="5">
    <source>
        <dbReference type="Proteomes" id="UP000095651"/>
    </source>
</evidence>
<name>A0A173ZE62_9FIRM</name>
<evidence type="ECO:0000259" key="3">
    <source>
        <dbReference type="PROSITE" id="PS50968"/>
    </source>
</evidence>
<keyword evidence="4" id="KW-0456">Lyase</keyword>
<dbReference type="PROSITE" id="PS00188">
    <property type="entry name" value="BIOTIN"/>
    <property type="match status" value="1"/>
</dbReference>
<dbReference type="Gene3D" id="2.40.50.100">
    <property type="match status" value="1"/>
</dbReference>
<accession>A0A173ZE62</accession>
<dbReference type="InterPro" id="IPR011053">
    <property type="entry name" value="Single_hybrid_motif"/>
</dbReference>
<reference evidence="4 5" key="1">
    <citation type="submission" date="2015-09" db="EMBL/GenBank/DDBJ databases">
        <authorList>
            <consortium name="Pathogen Informatics"/>
        </authorList>
    </citation>
    <scope>NUCLEOTIDE SEQUENCE [LARGE SCALE GENOMIC DNA]</scope>
    <source>
        <strain evidence="4 5">2789STDY5608850</strain>
    </source>
</reference>
<dbReference type="AlphaFoldDB" id="A0A173ZE62"/>
<dbReference type="EMBL" id="CYZE01000002">
    <property type="protein sequence ID" value="CUN74504.1"/>
    <property type="molecule type" value="Genomic_DNA"/>
</dbReference>
<dbReference type="RefSeq" id="WP_055653249.1">
    <property type="nucleotide sequence ID" value="NZ_CABIXC010000002.1"/>
</dbReference>
<dbReference type="PANTHER" id="PTHR45266">
    <property type="entry name" value="OXALOACETATE DECARBOXYLASE ALPHA CHAIN"/>
    <property type="match status" value="1"/>
</dbReference>
<dbReference type="SUPFAM" id="SSF51230">
    <property type="entry name" value="Single hybrid motif"/>
    <property type="match status" value="1"/>
</dbReference>
<dbReference type="FunFam" id="2.40.50.100:FF:000003">
    <property type="entry name" value="Acetyl-CoA carboxylase biotin carboxyl carrier protein"/>
    <property type="match status" value="1"/>
</dbReference>
<feature type="region of interest" description="Disordered" evidence="2">
    <location>
        <begin position="30"/>
        <end position="57"/>
    </location>
</feature>
<evidence type="ECO:0000256" key="2">
    <source>
        <dbReference type="SAM" id="MobiDB-lite"/>
    </source>
</evidence>
<dbReference type="InterPro" id="IPR001882">
    <property type="entry name" value="Biotin_BS"/>
</dbReference>
<dbReference type="EC" id="4.1.1.70" evidence="4"/>
<dbReference type="InterPro" id="IPR050709">
    <property type="entry name" value="Biotin_Carboxyl_Carrier/Decarb"/>
</dbReference>
<dbReference type="InterPro" id="IPR000089">
    <property type="entry name" value="Biotin_lipoyl"/>
</dbReference>
<dbReference type="PANTHER" id="PTHR45266:SF3">
    <property type="entry name" value="OXALOACETATE DECARBOXYLASE ALPHA CHAIN"/>
    <property type="match status" value="1"/>
</dbReference>
<dbReference type="Proteomes" id="UP000095651">
    <property type="component" value="Unassembled WGS sequence"/>
</dbReference>
<dbReference type="GO" id="GO:0016829">
    <property type="term" value="F:lyase activity"/>
    <property type="evidence" value="ECO:0007669"/>
    <property type="project" value="UniProtKB-KW"/>
</dbReference>
<protein>
    <submittedName>
        <fullName evidence="4">Biotin/lipoyl attachment protein</fullName>
        <ecNumber evidence="4">4.1.1.70</ecNumber>
    </submittedName>
</protein>
<sequence length="131" mass="13386">MGIKVFRIVLDGVVHEVEVEEIHRNVQSGGYAAPARPVPQNQSAGGTGAAAEQKRNGASAGGEVITAPLQGIVLAVPAASGQTVKCGEVLVIIEAMKMENEIIAPRDCMVTSIITSKGASVAAGDPLLEIS</sequence>
<gene>
    <name evidence="4" type="primary">gcdC_1</name>
    <name evidence="4" type="ORF">ERS852407_00978</name>
</gene>